<dbReference type="PANTHER" id="PTHR46634:SF3">
    <property type="entry name" value="M REDUCTASE II SUBUNIT GAMMA, PUTATIVE (DUF3741)-RELATED"/>
    <property type="match status" value="1"/>
</dbReference>
<reference evidence="5" key="1">
    <citation type="submission" date="2020-02" db="EMBL/GenBank/DDBJ databases">
        <authorList>
            <person name="Scholz U."/>
            <person name="Mascher M."/>
            <person name="Fiebig A."/>
        </authorList>
    </citation>
    <scope>NUCLEOTIDE SEQUENCE</scope>
</reference>
<feature type="domain" description="DUF3741" evidence="2">
    <location>
        <begin position="151"/>
        <end position="195"/>
    </location>
</feature>
<protein>
    <submittedName>
        <fullName evidence="5">Uncharacterized protein</fullName>
    </submittedName>
</protein>
<dbReference type="PANTHER" id="PTHR46634">
    <property type="entry name" value="M REDUCTASE II SUBUNIT GAMMA, PUTATIVE (DUF3741)-RELATED"/>
    <property type="match status" value="1"/>
</dbReference>
<dbReference type="InterPro" id="IPR025486">
    <property type="entry name" value="DUF4378"/>
</dbReference>
<evidence type="ECO:0000313" key="5">
    <source>
        <dbReference type="EMBL" id="CAA7390613.1"/>
    </source>
</evidence>
<dbReference type="Proteomes" id="UP000663760">
    <property type="component" value="Chromosome 2"/>
</dbReference>
<gene>
    <name evidence="5" type="ORF">SI8410_02002075</name>
</gene>
<feature type="region of interest" description="Disordered" evidence="1">
    <location>
        <begin position="396"/>
        <end position="422"/>
    </location>
</feature>
<feature type="compositionally biased region" description="Polar residues" evidence="1">
    <location>
        <begin position="595"/>
        <end position="607"/>
    </location>
</feature>
<feature type="region of interest" description="Disordered" evidence="1">
    <location>
        <begin position="36"/>
        <end position="56"/>
    </location>
</feature>
<dbReference type="EMBL" id="LR746265">
    <property type="protein sequence ID" value="CAA7390613.1"/>
    <property type="molecule type" value="Genomic_DNA"/>
</dbReference>
<proteinExistence type="predicted"/>
<dbReference type="OrthoDB" id="1932693at2759"/>
<sequence length="870" mass="94633">MNETQRWKAQDPQKPIPGCMGGMINIFSSSAGMAGTKMLTDRPHRDGSLPARRSGGTPMKMLIAHEMSKETENKQKPPGVVARLMGLDALPAQQPAASPQGEALVRGQQEKSAQQDVCKDVYEVWPQQPQPSYCRDQQLPLPSEKRMDLVRQKFMEAKRLATDQRLLQSKEFQDALEVLSSNRDLFLKFLEEPNSLFSHHLQELQGSPEAMAAPQTKRITVLKPSKSVEAENGKDNPRRHHHQVAEDDQSEKKRVGRGSGFVQPKVESLPQPTRIVVLKPSPRKPQDPPNPATGFADGSRDVAKEITRQMRESLSGNRRDDTLLSSVLSNGYIGDESSFNRSDNEWCRPTSRYSWDHVNRFGSPFSLSSVSRASYSPESSVIREAKKRLSERWAMVASGGSSSRDQQRQVRRSSSTLGEMLAIPEKKEECDGGFAVSSSRSCGGDRDARLLVPSLSTAENEIESDRAESPRKLLRSKSVPASSSTFDNGRSIAEDSTSQVEKPIASKDLNRPKSGKTFLKGKVSSLFFSRSKKSNREKADPFPTAGAAAGAQSVNPKCNAESLPDAMRGEAPVPTGLTCRGSSLSPSGNGAKRAASNSKAGSSQTKVARTAEITGEQPSPVSILEVSFEDEANSSSSQSSEGGASNLDCRHFFLLIQSFSCAEMISRSPPIESVARSLSHSQPKLARNSSMAEECQEHYSFVKSLLSSAGLGGEAPPAAAALARWHSLESPLDPSLLDKFLEKKDEDAKCRERRSSQRLLFDAANVALLDISRAAAAAAAKNGGARWAGGSVAEEVWRRVKGWWSVGGEQSAGGHSGLVVDRVLRMEVPSCVWGEMMSSEAEEVGREIGGELLEDLVGEAVADLLIHRRP</sequence>
<evidence type="ECO:0000259" key="4">
    <source>
        <dbReference type="Pfam" id="PF14383"/>
    </source>
</evidence>
<evidence type="ECO:0000259" key="2">
    <source>
        <dbReference type="Pfam" id="PF12552"/>
    </source>
</evidence>
<evidence type="ECO:0000259" key="3">
    <source>
        <dbReference type="Pfam" id="PF14309"/>
    </source>
</evidence>
<dbReference type="Pfam" id="PF14309">
    <property type="entry name" value="DUF4378"/>
    <property type="match status" value="1"/>
</dbReference>
<dbReference type="AlphaFoldDB" id="A0A7I8K3A8"/>
<keyword evidence="6" id="KW-1185">Reference proteome</keyword>
<feature type="domain" description="DUF3741" evidence="4">
    <location>
        <begin position="70"/>
        <end position="94"/>
    </location>
</feature>
<feature type="domain" description="DUF4378" evidence="3">
    <location>
        <begin position="699"/>
        <end position="859"/>
    </location>
</feature>
<dbReference type="InterPro" id="IPR032795">
    <property type="entry name" value="DUF3741-assoc"/>
</dbReference>
<accession>A0A7I8K3A8</accession>
<dbReference type="Pfam" id="PF12552">
    <property type="entry name" value="DUF3741"/>
    <property type="match status" value="1"/>
</dbReference>
<evidence type="ECO:0000256" key="1">
    <source>
        <dbReference type="SAM" id="MobiDB-lite"/>
    </source>
</evidence>
<name>A0A7I8K3A8_SPIIN</name>
<evidence type="ECO:0000313" key="6">
    <source>
        <dbReference type="Proteomes" id="UP000663760"/>
    </source>
</evidence>
<dbReference type="InterPro" id="IPR022212">
    <property type="entry name" value="DUF3741"/>
</dbReference>
<feature type="region of interest" description="Disordered" evidence="1">
    <location>
        <begin position="459"/>
        <end position="517"/>
    </location>
</feature>
<feature type="compositionally biased region" description="Polar residues" evidence="1">
    <location>
        <begin position="479"/>
        <end position="500"/>
    </location>
</feature>
<dbReference type="Pfam" id="PF14383">
    <property type="entry name" value="VARLMGL"/>
    <property type="match status" value="1"/>
</dbReference>
<feature type="region of interest" description="Disordered" evidence="1">
    <location>
        <begin position="223"/>
        <end position="300"/>
    </location>
</feature>
<feature type="compositionally biased region" description="Basic and acidic residues" evidence="1">
    <location>
        <begin position="226"/>
        <end position="236"/>
    </location>
</feature>
<organism evidence="5 6">
    <name type="scientific">Spirodela intermedia</name>
    <name type="common">Intermediate duckweed</name>
    <dbReference type="NCBI Taxonomy" id="51605"/>
    <lineage>
        <taxon>Eukaryota</taxon>
        <taxon>Viridiplantae</taxon>
        <taxon>Streptophyta</taxon>
        <taxon>Embryophyta</taxon>
        <taxon>Tracheophyta</taxon>
        <taxon>Spermatophyta</taxon>
        <taxon>Magnoliopsida</taxon>
        <taxon>Liliopsida</taxon>
        <taxon>Araceae</taxon>
        <taxon>Lemnoideae</taxon>
        <taxon>Spirodela</taxon>
    </lineage>
</organism>
<feature type="region of interest" description="Disordered" evidence="1">
    <location>
        <begin position="529"/>
        <end position="622"/>
    </location>
</feature>